<dbReference type="InterPro" id="IPR005321">
    <property type="entry name" value="Peptidase_S58_DmpA"/>
</dbReference>
<protein>
    <submittedName>
        <fullName evidence="2">P1 family peptidase</fullName>
    </submittedName>
</protein>
<dbReference type="AlphaFoldDB" id="A0A931FAK3"/>
<proteinExistence type="inferred from homology"/>
<accession>A0A931FAK3</accession>
<evidence type="ECO:0000313" key="2">
    <source>
        <dbReference type="EMBL" id="MBF8437067.1"/>
    </source>
</evidence>
<dbReference type="Proteomes" id="UP000621436">
    <property type="component" value="Unassembled WGS sequence"/>
</dbReference>
<dbReference type="GO" id="GO:0004177">
    <property type="term" value="F:aminopeptidase activity"/>
    <property type="evidence" value="ECO:0007669"/>
    <property type="project" value="TreeGrafter"/>
</dbReference>
<gene>
    <name evidence="2" type="ORF">I0Q91_08260</name>
</gene>
<sequence>MTDSQESRRRRIREWGIIPGVLPTGDKNSITDINGVKVGHVTIMKGDGKLVPGKGPIRTGVTAILPHSDNIFSNPVEAGVHVINGYGKPTGLEQIKELGRLSSPILLTSTLNVPRVADALIDYVLKDNPEIGINGPSFNPVVLECNDGYLNDLQGRHVKAQHVHRALISASSDRASEGDVGAGTGMTAFGFKGGIGSASRKIKFDSTEFNLGALVLSNFGRREELKINGYPLYQLDQDLLNLHETGGGDGSVIVILATDLPLNNRQLTRLASRSNIGLGRVGSLADNGSGDFALAFSTTKKYKRNDKGKIILNHEDSQKQELPVNLTESDLMKELFQAVVESTEEAVLNSLFMAATVRGRDGHKAKGLPGDKVAAALERNRLCRPNK</sequence>
<organism evidence="2 3">
    <name type="scientific">Halonatronomonas betaini</name>
    <dbReference type="NCBI Taxonomy" id="2778430"/>
    <lineage>
        <taxon>Bacteria</taxon>
        <taxon>Bacillati</taxon>
        <taxon>Bacillota</taxon>
        <taxon>Clostridia</taxon>
        <taxon>Halanaerobiales</taxon>
        <taxon>Halarsenatibacteraceae</taxon>
        <taxon>Halonatronomonas</taxon>
    </lineage>
</organism>
<reference evidence="2" key="1">
    <citation type="submission" date="2020-11" db="EMBL/GenBank/DDBJ databases">
        <title>Halonatronomonas betainensis gen. nov., sp. nov. a novel haloalkaliphilic representative of the family Halanaerobiacae capable of betaine degradation.</title>
        <authorList>
            <person name="Boltyanskaya Y."/>
            <person name="Kevbrin V."/>
            <person name="Detkova E."/>
            <person name="Grouzdev D.S."/>
            <person name="Koziaeva V."/>
            <person name="Zhilina T."/>
        </authorList>
    </citation>
    <scope>NUCLEOTIDE SEQUENCE</scope>
    <source>
        <strain evidence="2">Z-7014</strain>
    </source>
</reference>
<dbReference type="PANTHER" id="PTHR36512:SF3">
    <property type="entry name" value="BLR5678 PROTEIN"/>
    <property type="match status" value="1"/>
</dbReference>
<dbReference type="CDD" id="cd02253">
    <property type="entry name" value="DmpA"/>
    <property type="match status" value="1"/>
</dbReference>
<evidence type="ECO:0000313" key="3">
    <source>
        <dbReference type="Proteomes" id="UP000621436"/>
    </source>
</evidence>
<evidence type="ECO:0000256" key="1">
    <source>
        <dbReference type="ARBA" id="ARBA00007068"/>
    </source>
</evidence>
<keyword evidence="3" id="KW-1185">Reference proteome</keyword>
<comment type="similarity">
    <text evidence="1">Belongs to the peptidase S58 family.</text>
</comment>
<dbReference type="Pfam" id="PF03576">
    <property type="entry name" value="Peptidase_S58"/>
    <property type="match status" value="1"/>
</dbReference>
<dbReference type="EMBL" id="JADPIE010000004">
    <property type="protein sequence ID" value="MBF8437067.1"/>
    <property type="molecule type" value="Genomic_DNA"/>
</dbReference>
<dbReference type="InterPro" id="IPR016117">
    <property type="entry name" value="ArgJ-like_dom_sf"/>
</dbReference>
<dbReference type="Gene3D" id="3.60.70.12">
    <property type="entry name" value="L-amino peptidase D-ALA esterase/amidase"/>
    <property type="match status" value="1"/>
</dbReference>
<dbReference type="SUPFAM" id="SSF56266">
    <property type="entry name" value="DmpA/ArgJ-like"/>
    <property type="match status" value="1"/>
</dbReference>
<name>A0A931FAK3_9FIRM</name>
<dbReference type="RefSeq" id="WP_270454002.1">
    <property type="nucleotide sequence ID" value="NZ_JADPIE010000004.1"/>
</dbReference>
<comment type="caution">
    <text evidence="2">The sequence shown here is derived from an EMBL/GenBank/DDBJ whole genome shotgun (WGS) entry which is preliminary data.</text>
</comment>
<dbReference type="PANTHER" id="PTHR36512">
    <property type="entry name" value="D-AMINOPEPTIDASE"/>
    <property type="match status" value="1"/>
</dbReference>